<keyword evidence="3" id="KW-0560">Oxidoreductase</keyword>
<protein>
    <submittedName>
        <fullName evidence="7">Protein-tyrosine-phosphatase</fullName>
    </submittedName>
</protein>
<dbReference type="InterPro" id="IPR036196">
    <property type="entry name" value="Ptyr_pPase_sf"/>
</dbReference>
<evidence type="ECO:0000313" key="8">
    <source>
        <dbReference type="Proteomes" id="UP000051673"/>
    </source>
</evidence>
<organism evidence="7 8">
    <name type="scientific">Weissella minor</name>
    <dbReference type="NCBI Taxonomy" id="1620"/>
    <lineage>
        <taxon>Bacteria</taxon>
        <taxon>Bacillati</taxon>
        <taxon>Bacillota</taxon>
        <taxon>Bacilli</taxon>
        <taxon>Lactobacillales</taxon>
        <taxon>Lactobacillaceae</taxon>
        <taxon>Weissella</taxon>
    </lineage>
</organism>
<feature type="domain" description="Phosphotyrosine protein phosphatase I" evidence="6">
    <location>
        <begin position="1"/>
        <end position="134"/>
    </location>
</feature>
<dbReference type="RefSeq" id="WP_057788895.1">
    <property type="nucleotide sequence ID" value="NZ_JQCD01000031.1"/>
</dbReference>
<dbReference type="PANTHER" id="PTHR43428:SF1">
    <property type="entry name" value="ARSENATE REDUCTASE"/>
    <property type="match status" value="1"/>
</dbReference>
<dbReference type="InterPro" id="IPR014064">
    <property type="entry name" value="Arsenate_reductase_ArsC"/>
</dbReference>
<dbReference type="PANTHER" id="PTHR43428">
    <property type="entry name" value="ARSENATE REDUCTASE"/>
    <property type="match status" value="1"/>
</dbReference>
<evidence type="ECO:0000256" key="1">
    <source>
        <dbReference type="ARBA" id="ARBA00022490"/>
    </source>
</evidence>
<keyword evidence="4" id="KW-1015">Disulfide bond</keyword>
<gene>
    <name evidence="7" type="ORF">IV67_GL001081</name>
</gene>
<evidence type="ECO:0000256" key="5">
    <source>
        <dbReference type="ARBA" id="ARBA00023284"/>
    </source>
</evidence>
<evidence type="ECO:0000313" key="7">
    <source>
        <dbReference type="EMBL" id="KRN76031.1"/>
    </source>
</evidence>
<keyword evidence="2" id="KW-0059">Arsenical resistance</keyword>
<name>A0A0R2JFB3_9LACO</name>
<dbReference type="SUPFAM" id="SSF52788">
    <property type="entry name" value="Phosphotyrosine protein phosphatases I"/>
    <property type="match status" value="1"/>
</dbReference>
<dbReference type="SMART" id="SM00226">
    <property type="entry name" value="LMWPc"/>
    <property type="match status" value="1"/>
</dbReference>
<comment type="caution">
    <text evidence="7">The sequence shown here is derived from an EMBL/GenBank/DDBJ whole genome shotgun (WGS) entry which is preliminary data.</text>
</comment>
<sequence>MQIYFLCTGNACRSQIAEGFAKELLPPDWLIASAGIETHGLNPNAVAVMAEDGIDISAQRSKLIDLDYLNTSDLVVTLCGDANDNCPITPKHVRRIHWNLTDPAQATGSDVEIHQAFVDTRDTIESLVQNLNVK</sequence>
<dbReference type="Proteomes" id="UP000051673">
    <property type="component" value="Unassembled WGS sequence"/>
</dbReference>
<dbReference type="GO" id="GO:0046685">
    <property type="term" value="P:response to arsenic-containing substance"/>
    <property type="evidence" value="ECO:0007669"/>
    <property type="project" value="UniProtKB-KW"/>
</dbReference>
<dbReference type="NCBIfam" id="TIGR02691">
    <property type="entry name" value="arsC_pI258_fam"/>
    <property type="match status" value="1"/>
</dbReference>
<keyword evidence="8" id="KW-1185">Reference proteome</keyword>
<dbReference type="CDD" id="cd16345">
    <property type="entry name" value="LMWP_ArsC"/>
    <property type="match status" value="1"/>
</dbReference>
<evidence type="ECO:0000256" key="3">
    <source>
        <dbReference type="ARBA" id="ARBA00023002"/>
    </source>
</evidence>
<reference evidence="7 8" key="1">
    <citation type="journal article" date="2015" name="Genome Announc.">
        <title>Expanding the biotechnology potential of lactobacilli through comparative genomics of 213 strains and associated genera.</title>
        <authorList>
            <person name="Sun Z."/>
            <person name="Harris H.M."/>
            <person name="McCann A."/>
            <person name="Guo C."/>
            <person name="Argimon S."/>
            <person name="Zhang W."/>
            <person name="Yang X."/>
            <person name="Jeffery I.B."/>
            <person name="Cooney J.C."/>
            <person name="Kagawa T.F."/>
            <person name="Liu W."/>
            <person name="Song Y."/>
            <person name="Salvetti E."/>
            <person name="Wrobel A."/>
            <person name="Rasinkangas P."/>
            <person name="Parkhill J."/>
            <person name="Rea M.C."/>
            <person name="O'Sullivan O."/>
            <person name="Ritari J."/>
            <person name="Douillard F.P."/>
            <person name="Paul Ross R."/>
            <person name="Yang R."/>
            <person name="Briner A.E."/>
            <person name="Felis G.E."/>
            <person name="de Vos W.M."/>
            <person name="Barrangou R."/>
            <person name="Klaenhammer T.R."/>
            <person name="Caufield P.W."/>
            <person name="Cui Y."/>
            <person name="Zhang H."/>
            <person name="O'Toole P.W."/>
        </authorList>
    </citation>
    <scope>NUCLEOTIDE SEQUENCE [LARGE SCALE GENOMIC DNA]</scope>
    <source>
        <strain evidence="7 8">DSM 20014</strain>
    </source>
</reference>
<dbReference type="AlphaFoldDB" id="A0A0R2JFB3"/>
<dbReference type="Pfam" id="PF01451">
    <property type="entry name" value="LMWPc"/>
    <property type="match status" value="1"/>
</dbReference>
<dbReference type="GO" id="GO:0030612">
    <property type="term" value="F:arsenate reductase (thioredoxin) activity"/>
    <property type="evidence" value="ECO:0007669"/>
    <property type="project" value="InterPro"/>
</dbReference>
<keyword evidence="1" id="KW-0963">Cytoplasm</keyword>
<dbReference type="GO" id="GO:0004725">
    <property type="term" value="F:protein tyrosine phosphatase activity"/>
    <property type="evidence" value="ECO:0007669"/>
    <property type="project" value="InterPro"/>
</dbReference>
<evidence type="ECO:0000256" key="2">
    <source>
        <dbReference type="ARBA" id="ARBA00022849"/>
    </source>
</evidence>
<proteinExistence type="predicted"/>
<accession>A0A0R2JFB3</accession>
<dbReference type="STRING" id="1620.IV67_GL001081"/>
<dbReference type="OrthoDB" id="9784339at2"/>
<keyword evidence="5" id="KW-0676">Redox-active center</keyword>
<evidence type="ECO:0000256" key="4">
    <source>
        <dbReference type="ARBA" id="ARBA00023157"/>
    </source>
</evidence>
<dbReference type="Gene3D" id="3.40.50.2300">
    <property type="match status" value="1"/>
</dbReference>
<evidence type="ECO:0000259" key="6">
    <source>
        <dbReference type="SMART" id="SM00226"/>
    </source>
</evidence>
<dbReference type="InterPro" id="IPR023485">
    <property type="entry name" value="Ptyr_pPase"/>
</dbReference>
<dbReference type="PATRIC" id="fig|1620.3.peg.1096"/>
<dbReference type="EMBL" id="JQCD01000031">
    <property type="protein sequence ID" value="KRN76031.1"/>
    <property type="molecule type" value="Genomic_DNA"/>
</dbReference>